<feature type="compositionally biased region" description="Low complexity" evidence="1">
    <location>
        <begin position="96"/>
        <end position="107"/>
    </location>
</feature>
<reference evidence="2 3" key="1">
    <citation type="journal article" date="2015" name="Environ. Microbiol.">
        <title>Metagenome sequence of Elaphomyces granulatus from sporocarp tissue reveals Ascomycota ectomycorrhizal fingerprints of genome expansion and a Proteobacteria-rich microbiome.</title>
        <authorList>
            <person name="Quandt C.A."/>
            <person name="Kohler A."/>
            <person name="Hesse C.N."/>
            <person name="Sharpton T.J."/>
            <person name="Martin F."/>
            <person name="Spatafora J.W."/>
        </authorList>
    </citation>
    <scope>NUCLEOTIDE SEQUENCE [LARGE SCALE GENOMIC DNA]</scope>
    <source>
        <strain evidence="2 3">OSC145934</strain>
    </source>
</reference>
<dbReference type="CDD" id="cd14688">
    <property type="entry name" value="bZIP_YAP"/>
    <property type="match status" value="1"/>
</dbReference>
<dbReference type="PANTHER" id="PTHR38116:SF9">
    <property type="entry name" value="BZIP DOMAIN-CONTAINING PROTEIN"/>
    <property type="match status" value="1"/>
</dbReference>
<gene>
    <name evidence="2" type="ORF">Egran_00494</name>
</gene>
<dbReference type="Pfam" id="PF11905">
    <property type="entry name" value="DUF3425"/>
    <property type="match status" value="1"/>
</dbReference>
<evidence type="ECO:0008006" key="4">
    <source>
        <dbReference type="Google" id="ProtNLM"/>
    </source>
</evidence>
<keyword evidence="3" id="KW-1185">Reference proteome</keyword>
<accession>A0A232M622</accession>
<evidence type="ECO:0000313" key="2">
    <source>
        <dbReference type="EMBL" id="OXV11744.1"/>
    </source>
</evidence>
<sequence length="300" mass="34514">MSDSGDSVKARKKRFDCNPSDTSHYPVSDFRKSREYNRNAQRLFRQRRKEHLKKLEAASRERSSSHTEELEHLRREINELQVENENLRTLGSQRASPVPYVKSSPSSYATSPFPTYEAYNGHGVGELGSHSPHSQSLPNSDAVSNLCVLFPHDIAEVRRDLHEMMAPILDLNILTDPQLHLRTLATLGPSLPAALQPTYLQLQTPHHIYIDLIPSPSLRDELIKAGFETANAFLTEVCTFVYETEDHRQVTIWGEDHLSEFSWEFSEEVLNKWGDSILQGDWRSRANFWRRQRNVPLLPE</sequence>
<proteinExistence type="predicted"/>
<organism evidence="2 3">
    <name type="scientific">Elaphomyces granulatus</name>
    <dbReference type="NCBI Taxonomy" id="519963"/>
    <lineage>
        <taxon>Eukaryota</taxon>
        <taxon>Fungi</taxon>
        <taxon>Dikarya</taxon>
        <taxon>Ascomycota</taxon>
        <taxon>Pezizomycotina</taxon>
        <taxon>Eurotiomycetes</taxon>
        <taxon>Eurotiomycetidae</taxon>
        <taxon>Eurotiales</taxon>
        <taxon>Elaphomycetaceae</taxon>
        <taxon>Elaphomyces</taxon>
    </lineage>
</organism>
<evidence type="ECO:0000256" key="1">
    <source>
        <dbReference type="SAM" id="MobiDB-lite"/>
    </source>
</evidence>
<dbReference type="AlphaFoldDB" id="A0A232M622"/>
<protein>
    <recommendedName>
        <fullName evidence="4">BZIP domain-containing protein</fullName>
    </recommendedName>
</protein>
<dbReference type="PANTHER" id="PTHR38116">
    <property type="entry name" value="CHROMOSOME 7, WHOLE GENOME SHOTGUN SEQUENCE"/>
    <property type="match status" value="1"/>
</dbReference>
<dbReference type="OrthoDB" id="2245989at2759"/>
<comment type="caution">
    <text evidence="2">The sequence shown here is derived from an EMBL/GenBank/DDBJ whole genome shotgun (WGS) entry which is preliminary data.</text>
</comment>
<feature type="region of interest" description="Disordered" evidence="1">
    <location>
        <begin position="88"/>
        <end position="107"/>
    </location>
</feature>
<dbReference type="EMBL" id="NPHW01002320">
    <property type="protein sequence ID" value="OXV11744.1"/>
    <property type="molecule type" value="Genomic_DNA"/>
</dbReference>
<name>A0A232M622_9EURO</name>
<feature type="region of interest" description="Disordered" evidence="1">
    <location>
        <begin position="1"/>
        <end position="38"/>
    </location>
</feature>
<dbReference type="Gene3D" id="1.20.5.170">
    <property type="match status" value="1"/>
</dbReference>
<evidence type="ECO:0000313" key="3">
    <source>
        <dbReference type="Proteomes" id="UP000243515"/>
    </source>
</evidence>
<dbReference type="InterPro" id="IPR021833">
    <property type="entry name" value="DUF3425"/>
</dbReference>
<dbReference type="Proteomes" id="UP000243515">
    <property type="component" value="Unassembled WGS sequence"/>
</dbReference>